<dbReference type="NCBIfam" id="NF011993">
    <property type="entry name" value="PRK15449.1"/>
    <property type="match status" value="1"/>
</dbReference>
<proteinExistence type="inferred from homology"/>
<dbReference type="PANTHER" id="PTHR43624">
    <property type="entry name" value="ELECTRON TRANSFER FLAVOPROTEIN-QUINONE OXIDOREDUCTASE YDIS-RELATED"/>
    <property type="match status" value="1"/>
</dbReference>
<keyword evidence="4" id="KW-0813">Transport</keyword>
<dbReference type="Pfam" id="PF21162">
    <property type="entry name" value="ETFQO_UQ-bd"/>
    <property type="match status" value="1"/>
</dbReference>
<dbReference type="PRINTS" id="PR00420">
    <property type="entry name" value="RNGMNOXGNASE"/>
</dbReference>
<dbReference type="SUPFAM" id="SSF51905">
    <property type="entry name" value="FAD/NAD(P)-binding domain"/>
    <property type="match status" value="1"/>
</dbReference>
<evidence type="ECO:0000256" key="9">
    <source>
        <dbReference type="ARBA" id="ARBA00037588"/>
    </source>
</evidence>
<gene>
    <name evidence="14" type="primary">fixC</name>
    <name evidence="14" type="ORF">EIMP300_82080</name>
</gene>
<evidence type="ECO:0000313" key="14">
    <source>
        <dbReference type="EMBL" id="BBU86808.1"/>
    </source>
</evidence>
<name>A0A8S0G4W7_ECOLX</name>
<evidence type="ECO:0000259" key="12">
    <source>
        <dbReference type="Pfam" id="PF21162"/>
    </source>
</evidence>
<dbReference type="InterPro" id="IPR036188">
    <property type="entry name" value="FAD/NAD-bd_sf"/>
</dbReference>
<dbReference type="Proteomes" id="UP000467488">
    <property type="component" value="Chromosome"/>
</dbReference>
<keyword evidence="8 10" id="KW-0560">Oxidoreductase</keyword>
<accession>A0A8S0G4W7</accession>
<evidence type="ECO:0000256" key="5">
    <source>
        <dbReference type="ARBA" id="ARBA00022630"/>
    </source>
</evidence>
<organism evidence="14 15">
    <name type="scientific">Escherichia coli</name>
    <dbReference type="NCBI Taxonomy" id="562"/>
    <lineage>
        <taxon>Bacteria</taxon>
        <taxon>Pseudomonadati</taxon>
        <taxon>Pseudomonadota</taxon>
        <taxon>Gammaproteobacteria</taxon>
        <taxon>Enterobacterales</taxon>
        <taxon>Enterobacteriaceae</taxon>
        <taxon>Escherichia</taxon>
    </lineage>
</organism>
<dbReference type="GO" id="GO:0071949">
    <property type="term" value="F:FAD binding"/>
    <property type="evidence" value="ECO:0007669"/>
    <property type="project" value="UniProtKB-UniRule"/>
</dbReference>
<dbReference type="NCBIfam" id="NF007450">
    <property type="entry name" value="PRK10015.1"/>
    <property type="match status" value="1"/>
</dbReference>
<evidence type="ECO:0000256" key="4">
    <source>
        <dbReference type="ARBA" id="ARBA00022448"/>
    </source>
</evidence>
<dbReference type="SUPFAM" id="SSF54862">
    <property type="entry name" value="4Fe-4S ferredoxins"/>
    <property type="match status" value="1"/>
</dbReference>
<dbReference type="Gene3D" id="3.50.50.60">
    <property type="entry name" value="FAD/NAD(P)-binding domain"/>
    <property type="match status" value="1"/>
</dbReference>
<comment type="function">
    <text evidence="9">Could be part of an electron transfer system required for anaerobic carnitine reduction.</text>
</comment>
<dbReference type="Pfam" id="PF01494">
    <property type="entry name" value="FAD_binding_3"/>
    <property type="match status" value="1"/>
</dbReference>
<evidence type="ECO:0000256" key="2">
    <source>
        <dbReference type="ARBA" id="ARBA00006796"/>
    </source>
</evidence>
<keyword evidence="5 10" id="KW-0285">Flavoprotein</keyword>
<evidence type="ECO:0000256" key="8">
    <source>
        <dbReference type="ARBA" id="ARBA00023002"/>
    </source>
</evidence>
<comment type="similarity">
    <text evidence="2 10">Belongs to the ETF-QO/FixC family.</text>
</comment>
<dbReference type="InterPro" id="IPR049398">
    <property type="entry name" value="ETF-QO/FixC_UQ-bd"/>
</dbReference>
<reference evidence="14 15" key="1">
    <citation type="submission" date="2020-01" db="EMBL/GenBank/DDBJ databases">
        <title>Dynamics of blaIMP-6 dissemination in carbapenem resistant Enterobacteriacea isolated from regional surveillance in Osaka, Japan.</title>
        <authorList>
            <person name="Abe R."/>
            <person name="Akeda Y."/>
            <person name="Sugawara Y."/>
            <person name="Yamamoto N."/>
            <person name="Tomono K."/>
            <person name="Takeuchi D."/>
            <person name="Kawahara R."/>
            <person name="Hamada S."/>
        </authorList>
    </citation>
    <scope>NUCLEOTIDE SEQUENCE [LARGE SCALE GENOMIC DNA]</scope>
    <source>
        <strain evidence="14 15">E300</strain>
    </source>
</reference>
<feature type="domain" description="FixC-like C-terminal" evidence="13">
    <location>
        <begin position="370"/>
        <end position="411"/>
    </location>
</feature>
<protein>
    <recommendedName>
        <fullName evidence="3 10">Protein FixC</fullName>
    </recommendedName>
</protein>
<dbReference type="PANTHER" id="PTHR43624:SF1">
    <property type="entry name" value="PROTEIN FIXC"/>
    <property type="match status" value="1"/>
</dbReference>
<comment type="cofactor">
    <cofactor evidence="1 10">
        <name>FAD</name>
        <dbReference type="ChEBI" id="CHEBI:57692"/>
    </cofactor>
</comment>
<dbReference type="SUPFAM" id="SSF54373">
    <property type="entry name" value="FAD-linked reductases, C-terminal domain"/>
    <property type="match status" value="1"/>
</dbReference>
<comment type="function">
    <text evidence="10">Part of an electron transfer system.</text>
</comment>
<keyword evidence="6 10" id="KW-0274">FAD</keyword>
<keyword evidence="7" id="KW-0249">Electron transport</keyword>
<evidence type="ECO:0000256" key="1">
    <source>
        <dbReference type="ARBA" id="ARBA00001974"/>
    </source>
</evidence>
<evidence type="ECO:0000256" key="10">
    <source>
        <dbReference type="RuleBase" id="RU366069"/>
    </source>
</evidence>
<evidence type="ECO:0000259" key="13">
    <source>
        <dbReference type="Pfam" id="PF26311"/>
    </source>
</evidence>
<feature type="domain" description="ETF-QO/FixC ubiquinone-binding" evidence="12">
    <location>
        <begin position="182"/>
        <end position="284"/>
    </location>
</feature>
<feature type="domain" description="FAD-binding" evidence="11">
    <location>
        <begin position="7"/>
        <end position="180"/>
    </location>
</feature>
<dbReference type="InterPro" id="IPR059103">
    <property type="entry name" value="FixC-like_C"/>
</dbReference>
<dbReference type="InterPro" id="IPR002938">
    <property type="entry name" value="FAD-bd"/>
</dbReference>
<dbReference type="NCBIfam" id="NF007542">
    <property type="entry name" value="PRK10157.1"/>
    <property type="match status" value="1"/>
</dbReference>
<dbReference type="InterPro" id="IPR039651">
    <property type="entry name" value="FixC-like"/>
</dbReference>
<sequence>MSEDIFDAIIVGAGLAGSVAALVLAREGAQVLVIERGNSAGAKNVTGGRLYAHSLEHIIPGFADSAPVERLITHEKLAFMTEKSAMTMDYCNGDETSPSQRSYSVLRSKFDAWLMEQAEEAGAQLITGIRVDNLVQRDGKVVGVEADGDVIEAKTVILADGVNSILAEKLGMAKRVKPTDVAVGVKELIELPKSVIEDRFQLQGNQGAACLFAGSPTDGLMGGGFLYTNENTLSLGLVCGLHHLQLQHIDAKKSVPQMLEDFKQHPAVAPLIAGGKLVEYSAHVVPEAGINMLPELVGDGVLIAGDAAGMCMNLGFTIRGMDLAIAAGEAAAKTVLSAMKSDDFSKQKLAEYRQHLESGPLRDMRMYQKLPAFLDNPRMFNGYPELAVGVARDLFTIDGSAPELMRKKITPPRQESGLHQSDQGWHERSDRFMTSPVNVDVKLGVNKFNVDEEHPHIVVKADADKQALELLVKACPAGLYKKRDDGSVRFDYAGCLECGTCRILGLGSALEQWEYPRGTFGVEFRYG</sequence>
<evidence type="ECO:0000256" key="7">
    <source>
        <dbReference type="ARBA" id="ARBA00022982"/>
    </source>
</evidence>
<dbReference type="AlphaFoldDB" id="A0A8S0G4W7"/>
<dbReference type="EMBL" id="AP022360">
    <property type="protein sequence ID" value="BBU86808.1"/>
    <property type="molecule type" value="Genomic_DNA"/>
</dbReference>
<evidence type="ECO:0000259" key="11">
    <source>
        <dbReference type="Pfam" id="PF01494"/>
    </source>
</evidence>
<evidence type="ECO:0000256" key="3">
    <source>
        <dbReference type="ARBA" id="ARBA00019877"/>
    </source>
</evidence>
<evidence type="ECO:0000313" key="15">
    <source>
        <dbReference type="Proteomes" id="UP000467488"/>
    </source>
</evidence>
<dbReference type="GO" id="GO:0016491">
    <property type="term" value="F:oxidoreductase activity"/>
    <property type="evidence" value="ECO:0007669"/>
    <property type="project" value="UniProtKB-UniRule"/>
</dbReference>
<dbReference type="Pfam" id="PF26311">
    <property type="entry name" value="ETF-QO_FixC_C"/>
    <property type="match status" value="1"/>
</dbReference>
<dbReference type="Gene3D" id="3.30.70.20">
    <property type="match status" value="1"/>
</dbReference>
<evidence type="ECO:0000256" key="6">
    <source>
        <dbReference type="ARBA" id="ARBA00022827"/>
    </source>
</evidence>